<dbReference type="SUPFAM" id="SSF51735">
    <property type="entry name" value="NAD(P)-binding Rossmann-fold domains"/>
    <property type="match status" value="1"/>
</dbReference>
<evidence type="ECO:0008006" key="3">
    <source>
        <dbReference type="Google" id="ProtNLM"/>
    </source>
</evidence>
<feature type="non-terminal residue" evidence="2">
    <location>
        <position position="1"/>
    </location>
</feature>
<comment type="similarity">
    <text evidence="1">Belongs to the short-chain dehydrogenases/reductases (SDR) family.</text>
</comment>
<dbReference type="PROSITE" id="PS00061">
    <property type="entry name" value="ADH_SHORT"/>
    <property type="match status" value="1"/>
</dbReference>
<reference evidence="2" key="1">
    <citation type="submission" date="2018-05" db="EMBL/GenBank/DDBJ databases">
        <authorList>
            <person name="Lanie J.A."/>
            <person name="Ng W.-L."/>
            <person name="Kazmierczak K.M."/>
            <person name="Andrzejewski T.M."/>
            <person name="Davidsen T.M."/>
            <person name="Wayne K.J."/>
            <person name="Tettelin H."/>
            <person name="Glass J.I."/>
            <person name="Rusch D."/>
            <person name="Podicherti R."/>
            <person name="Tsui H.-C.T."/>
            <person name="Winkler M.E."/>
        </authorList>
    </citation>
    <scope>NUCLEOTIDE SEQUENCE</scope>
</reference>
<evidence type="ECO:0000256" key="1">
    <source>
        <dbReference type="ARBA" id="ARBA00006484"/>
    </source>
</evidence>
<dbReference type="EMBL" id="UINC01002969">
    <property type="protein sequence ID" value="SVA02093.1"/>
    <property type="molecule type" value="Genomic_DNA"/>
</dbReference>
<evidence type="ECO:0000313" key="2">
    <source>
        <dbReference type="EMBL" id="SVA02093.1"/>
    </source>
</evidence>
<sequence>VELFQQCNADVIATGTDTKEMDRINRDPSGGKLKYIHLDFNSSDSVQSFLDFINKRDRIDVLINNAGVNKIATIDKIDEDEWDWINKVNLRGPFLLTKAVSEIMKKQGYGRILNIASIFGVVSKVKRAAYSTTKWGLVGFTKAVALDLAPHNILVNAVSPGFVDTELTRKILGNKEIKELIDTIPQKRLADAGEIAKTVVFLTSHHNTYITGQNIIVDGGFTSA</sequence>
<dbReference type="PANTHER" id="PTHR42879:SF2">
    <property type="entry name" value="3-OXOACYL-[ACYL-CARRIER-PROTEIN] REDUCTASE FABG"/>
    <property type="match status" value="1"/>
</dbReference>
<dbReference type="PRINTS" id="PR00081">
    <property type="entry name" value="GDHRDH"/>
</dbReference>
<name>A0A381SLE3_9ZZZZ</name>
<proteinExistence type="inferred from homology"/>
<protein>
    <recommendedName>
        <fullName evidence="3">SDR family oxidoreductase</fullName>
    </recommendedName>
</protein>
<dbReference type="Pfam" id="PF13561">
    <property type="entry name" value="adh_short_C2"/>
    <property type="match status" value="1"/>
</dbReference>
<dbReference type="Gene3D" id="3.40.50.720">
    <property type="entry name" value="NAD(P)-binding Rossmann-like Domain"/>
    <property type="match status" value="1"/>
</dbReference>
<dbReference type="PRINTS" id="PR00080">
    <property type="entry name" value="SDRFAMILY"/>
</dbReference>
<organism evidence="2">
    <name type="scientific">marine metagenome</name>
    <dbReference type="NCBI Taxonomy" id="408172"/>
    <lineage>
        <taxon>unclassified sequences</taxon>
        <taxon>metagenomes</taxon>
        <taxon>ecological metagenomes</taxon>
    </lineage>
</organism>
<dbReference type="CDD" id="cd05233">
    <property type="entry name" value="SDR_c"/>
    <property type="match status" value="1"/>
</dbReference>
<accession>A0A381SLE3</accession>
<dbReference type="InterPro" id="IPR020904">
    <property type="entry name" value="Sc_DH/Rdtase_CS"/>
</dbReference>
<dbReference type="InterPro" id="IPR036291">
    <property type="entry name" value="NAD(P)-bd_dom_sf"/>
</dbReference>
<dbReference type="InterPro" id="IPR002347">
    <property type="entry name" value="SDR_fam"/>
</dbReference>
<dbReference type="InterPro" id="IPR050259">
    <property type="entry name" value="SDR"/>
</dbReference>
<dbReference type="FunFam" id="3.40.50.720:FF:000084">
    <property type="entry name" value="Short-chain dehydrogenase reductase"/>
    <property type="match status" value="1"/>
</dbReference>
<dbReference type="GO" id="GO:0032787">
    <property type="term" value="P:monocarboxylic acid metabolic process"/>
    <property type="evidence" value="ECO:0007669"/>
    <property type="project" value="UniProtKB-ARBA"/>
</dbReference>
<gene>
    <name evidence="2" type="ORF">METZ01_LOCUS54947</name>
</gene>
<dbReference type="PANTHER" id="PTHR42879">
    <property type="entry name" value="3-OXOACYL-(ACYL-CARRIER-PROTEIN) REDUCTASE"/>
    <property type="match status" value="1"/>
</dbReference>
<dbReference type="AlphaFoldDB" id="A0A381SLE3"/>